<dbReference type="RefSeq" id="WP_221251769.1">
    <property type="nucleotide sequence ID" value="NZ_AP024355.1"/>
</dbReference>
<dbReference type="Proteomes" id="UP001319827">
    <property type="component" value="Chromosome"/>
</dbReference>
<evidence type="ECO:0000256" key="2">
    <source>
        <dbReference type="ARBA" id="ARBA00022490"/>
    </source>
</evidence>
<dbReference type="Gene3D" id="6.10.250.690">
    <property type="match status" value="1"/>
</dbReference>
<dbReference type="CDD" id="cd00383">
    <property type="entry name" value="trans_reg_C"/>
    <property type="match status" value="1"/>
</dbReference>
<dbReference type="EMBL" id="AP024355">
    <property type="protein sequence ID" value="BCR04316.1"/>
    <property type="molecule type" value="Genomic_DNA"/>
</dbReference>
<feature type="DNA-binding region" description="OmpR/PhoB-type" evidence="9">
    <location>
        <begin position="131"/>
        <end position="230"/>
    </location>
</feature>
<dbReference type="InterPro" id="IPR058124">
    <property type="entry name" value="CpxR-like_REC"/>
</dbReference>
<evidence type="ECO:0000256" key="9">
    <source>
        <dbReference type="PROSITE-ProRule" id="PRU01091"/>
    </source>
</evidence>
<dbReference type="InterPro" id="IPR039420">
    <property type="entry name" value="WalR-like"/>
</dbReference>
<dbReference type="InterPro" id="IPR016032">
    <property type="entry name" value="Sig_transdc_resp-reg_C-effctor"/>
</dbReference>
<keyword evidence="4" id="KW-0902">Two-component regulatory system</keyword>
<dbReference type="Gene3D" id="1.10.10.10">
    <property type="entry name" value="Winged helix-like DNA-binding domain superfamily/Winged helix DNA-binding domain"/>
    <property type="match status" value="1"/>
</dbReference>
<protein>
    <submittedName>
        <fullName evidence="12">DNA-binding response regulator</fullName>
    </submittedName>
</protein>
<dbReference type="PANTHER" id="PTHR48111">
    <property type="entry name" value="REGULATOR OF RPOS"/>
    <property type="match status" value="1"/>
</dbReference>
<dbReference type="Pfam" id="PF00486">
    <property type="entry name" value="Trans_reg_C"/>
    <property type="match status" value="1"/>
</dbReference>
<dbReference type="PROSITE" id="PS51755">
    <property type="entry name" value="OMPR_PHOB"/>
    <property type="match status" value="1"/>
</dbReference>
<sequence length="238" mass="26163">MNRILVIDDDIELCELLSDYLTPEGFEVSAVHDGEAGAARALEDEPNLVVLDVMLPGMNGFEVLRKIRGRSNVAVIMLTARGDDVDRIVGLEMGADDYLPKPFNPRELVARIRAIQRRAESTPATAAEATHETLELGDLVVDKGTRTVKKNGRPVELTAVEFTLLAELLEHAGRIVTREDLSKKVLGRRLTPYDRSIDVHVSSLRKKLGHELAGTERIKTVRGVGYQYAQSAEGAISP</sequence>
<evidence type="ECO:0000256" key="1">
    <source>
        <dbReference type="ARBA" id="ARBA00004496"/>
    </source>
</evidence>
<dbReference type="InterPro" id="IPR001867">
    <property type="entry name" value="OmpR/PhoB-type_DNA-bd"/>
</dbReference>
<keyword evidence="3 8" id="KW-0597">Phosphoprotein</keyword>
<dbReference type="PANTHER" id="PTHR48111:SF39">
    <property type="entry name" value="TRANSCRIPTIONAL REGULATORY PROTEIN CPXR"/>
    <property type="match status" value="1"/>
</dbReference>
<evidence type="ECO:0000259" key="11">
    <source>
        <dbReference type="PROSITE" id="PS51755"/>
    </source>
</evidence>
<keyword evidence="13" id="KW-1185">Reference proteome</keyword>
<dbReference type="InterPro" id="IPR036388">
    <property type="entry name" value="WH-like_DNA-bd_sf"/>
</dbReference>
<keyword evidence="6 9" id="KW-0238">DNA-binding</keyword>
<evidence type="ECO:0000256" key="8">
    <source>
        <dbReference type="PROSITE-ProRule" id="PRU00169"/>
    </source>
</evidence>
<accession>A0ABM8HQZ5</accession>
<feature type="modified residue" description="4-aspartylphosphate" evidence="8">
    <location>
        <position position="52"/>
    </location>
</feature>
<evidence type="ECO:0000256" key="6">
    <source>
        <dbReference type="ARBA" id="ARBA00023125"/>
    </source>
</evidence>
<keyword evidence="7" id="KW-0804">Transcription</keyword>
<name>A0ABM8HQZ5_9BACT</name>
<evidence type="ECO:0000256" key="3">
    <source>
        <dbReference type="ARBA" id="ARBA00022553"/>
    </source>
</evidence>
<dbReference type="CDD" id="cd17623">
    <property type="entry name" value="REC_OmpR_CpxR"/>
    <property type="match status" value="1"/>
</dbReference>
<reference evidence="12 13" key="2">
    <citation type="journal article" date="2021" name="Int. J. Syst. Evol. Microbiol.">
        <title>Isolation and Polyphasic Characterization of Desulfuromonas versatilis sp. Nov., an Electrogenic Bacteria Capable of Versatile Metabolism Isolated from a Graphene Oxide-Reducing Enrichment Culture.</title>
        <authorList>
            <person name="Xie L."/>
            <person name="Yoshida N."/>
            <person name="Ishii S."/>
            <person name="Meng L."/>
        </authorList>
    </citation>
    <scope>NUCLEOTIDE SEQUENCE [LARGE SCALE GENOMIC DNA]</scope>
    <source>
        <strain evidence="12 13">NIT-T3</strain>
    </source>
</reference>
<dbReference type="PROSITE" id="PS50110">
    <property type="entry name" value="RESPONSE_REGULATORY"/>
    <property type="match status" value="1"/>
</dbReference>
<evidence type="ECO:0000259" key="10">
    <source>
        <dbReference type="PROSITE" id="PS50110"/>
    </source>
</evidence>
<dbReference type="Gene3D" id="3.40.50.2300">
    <property type="match status" value="1"/>
</dbReference>
<gene>
    <name evidence="12" type="ORF">DESUT3_13850</name>
</gene>
<feature type="domain" description="Response regulatory" evidence="10">
    <location>
        <begin position="3"/>
        <end position="116"/>
    </location>
</feature>
<dbReference type="SUPFAM" id="SSF46894">
    <property type="entry name" value="C-terminal effector domain of the bipartite response regulators"/>
    <property type="match status" value="1"/>
</dbReference>
<organism evidence="12 13">
    <name type="scientific">Desulfuromonas versatilis</name>
    <dbReference type="NCBI Taxonomy" id="2802975"/>
    <lineage>
        <taxon>Bacteria</taxon>
        <taxon>Pseudomonadati</taxon>
        <taxon>Thermodesulfobacteriota</taxon>
        <taxon>Desulfuromonadia</taxon>
        <taxon>Desulfuromonadales</taxon>
        <taxon>Desulfuromonadaceae</taxon>
        <taxon>Desulfuromonas</taxon>
    </lineage>
</organism>
<feature type="domain" description="OmpR/PhoB-type" evidence="11">
    <location>
        <begin position="131"/>
        <end position="230"/>
    </location>
</feature>
<evidence type="ECO:0000256" key="7">
    <source>
        <dbReference type="ARBA" id="ARBA00023163"/>
    </source>
</evidence>
<dbReference type="SMART" id="SM00862">
    <property type="entry name" value="Trans_reg_C"/>
    <property type="match status" value="1"/>
</dbReference>
<dbReference type="InterPro" id="IPR011006">
    <property type="entry name" value="CheY-like_superfamily"/>
</dbReference>
<keyword evidence="5" id="KW-0805">Transcription regulation</keyword>
<proteinExistence type="predicted"/>
<evidence type="ECO:0000256" key="4">
    <source>
        <dbReference type="ARBA" id="ARBA00023012"/>
    </source>
</evidence>
<reference evidence="12 13" key="1">
    <citation type="journal article" date="2016" name="C (Basel)">
        <title>Selective Growth of and Electricity Production by Marine Exoelectrogenic Bacteria in Self-Aggregated Hydrogel of Microbially Reduced Graphene Oxide.</title>
        <authorList>
            <person name="Yoshida N."/>
            <person name="Goto Y."/>
            <person name="Miyata Y."/>
        </authorList>
    </citation>
    <scope>NUCLEOTIDE SEQUENCE [LARGE SCALE GENOMIC DNA]</scope>
    <source>
        <strain evidence="12 13">NIT-T3</strain>
    </source>
</reference>
<comment type="subcellular location">
    <subcellularLocation>
        <location evidence="1">Cytoplasm</location>
    </subcellularLocation>
</comment>
<dbReference type="InterPro" id="IPR001789">
    <property type="entry name" value="Sig_transdc_resp-reg_receiver"/>
</dbReference>
<evidence type="ECO:0000256" key="5">
    <source>
        <dbReference type="ARBA" id="ARBA00023015"/>
    </source>
</evidence>
<dbReference type="SMART" id="SM00448">
    <property type="entry name" value="REC"/>
    <property type="match status" value="1"/>
</dbReference>
<dbReference type="GO" id="GO:0003677">
    <property type="term" value="F:DNA binding"/>
    <property type="evidence" value="ECO:0007669"/>
    <property type="project" value="UniProtKB-KW"/>
</dbReference>
<dbReference type="Pfam" id="PF00072">
    <property type="entry name" value="Response_reg"/>
    <property type="match status" value="1"/>
</dbReference>
<keyword evidence="2" id="KW-0963">Cytoplasm</keyword>
<evidence type="ECO:0000313" key="13">
    <source>
        <dbReference type="Proteomes" id="UP001319827"/>
    </source>
</evidence>
<dbReference type="SUPFAM" id="SSF52172">
    <property type="entry name" value="CheY-like"/>
    <property type="match status" value="1"/>
</dbReference>
<evidence type="ECO:0000313" key="12">
    <source>
        <dbReference type="EMBL" id="BCR04316.1"/>
    </source>
</evidence>